<feature type="region of interest" description="C-terminal hotdog fold" evidence="6">
    <location>
        <begin position="1170"/>
        <end position="1323"/>
    </location>
</feature>
<dbReference type="GO" id="GO:1901336">
    <property type="term" value="P:lactone biosynthetic process"/>
    <property type="evidence" value="ECO:0007669"/>
    <property type="project" value="UniProtKB-ARBA"/>
</dbReference>
<organism evidence="11 12">
    <name type="scientific">Lophiostoma macrostomum CBS 122681</name>
    <dbReference type="NCBI Taxonomy" id="1314788"/>
    <lineage>
        <taxon>Eukaryota</taxon>
        <taxon>Fungi</taxon>
        <taxon>Dikarya</taxon>
        <taxon>Ascomycota</taxon>
        <taxon>Pezizomycotina</taxon>
        <taxon>Dothideomycetes</taxon>
        <taxon>Pleosporomycetidae</taxon>
        <taxon>Pleosporales</taxon>
        <taxon>Lophiostomataceae</taxon>
        <taxon>Lophiostoma</taxon>
    </lineage>
</organism>
<feature type="active site" description="Proton acceptor; for dehydratase activity" evidence="6">
    <location>
        <position position="1061"/>
    </location>
</feature>
<dbReference type="GO" id="GO:0044550">
    <property type="term" value="P:secondary metabolite biosynthetic process"/>
    <property type="evidence" value="ECO:0007669"/>
    <property type="project" value="TreeGrafter"/>
</dbReference>
<keyword evidence="1" id="KW-0596">Phosphopantetheine</keyword>
<evidence type="ECO:0000259" key="8">
    <source>
        <dbReference type="PROSITE" id="PS50075"/>
    </source>
</evidence>
<dbReference type="PROSITE" id="PS52019">
    <property type="entry name" value="PKS_MFAS_DH"/>
    <property type="match status" value="1"/>
</dbReference>
<dbReference type="SUPFAM" id="SSF50129">
    <property type="entry name" value="GroES-like"/>
    <property type="match status" value="1"/>
</dbReference>
<evidence type="ECO:0000256" key="1">
    <source>
        <dbReference type="ARBA" id="ARBA00022450"/>
    </source>
</evidence>
<dbReference type="InterPro" id="IPR056501">
    <property type="entry name" value="NAD-bd_HRPKS_sdrA"/>
</dbReference>
<dbReference type="InterPro" id="IPR001227">
    <property type="entry name" value="Ac_transferase_dom_sf"/>
</dbReference>
<dbReference type="Pfam" id="PF08659">
    <property type="entry name" value="KR"/>
    <property type="match status" value="1"/>
</dbReference>
<evidence type="ECO:0000259" key="9">
    <source>
        <dbReference type="PROSITE" id="PS52004"/>
    </source>
</evidence>
<dbReference type="Pfam" id="PF16197">
    <property type="entry name" value="KAsynt_C_assoc"/>
    <property type="match status" value="1"/>
</dbReference>
<evidence type="ECO:0000256" key="5">
    <source>
        <dbReference type="ARBA" id="ARBA00023315"/>
    </source>
</evidence>
<dbReference type="Pfam" id="PF00109">
    <property type="entry name" value="ketoacyl-synt"/>
    <property type="match status" value="1"/>
</dbReference>
<dbReference type="InterPro" id="IPR036291">
    <property type="entry name" value="NAD(P)-bd_dom_sf"/>
</dbReference>
<dbReference type="Gene3D" id="1.10.1200.10">
    <property type="entry name" value="ACP-like"/>
    <property type="match status" value="1"/>
</dbReference>
<feature type="domain" description="PKS/mFAS DH" evidence="10">
    <location>
        <begin position="1029"/>
        <end position="1323"/>
    </location>
</feature>
<dbReference type="GO" id="GO:0016491">
    <property type="term" value="F:oxidoreductase activity"/>
    <property type="evidence" value="ECO:0007669"/>
    <property type="project" value="InterPro"/>
</dbReference>
<evidence type="ECO:0000256" key="2">
    <source>
        <dbReference type="ARBA" id="ARBA00022553"/>
    </source>
</evidence>
<dbReference type="EMBL" id="MU004337">
    <property type="protein sequence ID" value="KAF2656377.1"/>
    <property type="molecule type" value="Genomic_DNA"/>
</dbReference>
<dbReference type="Pfam" id="PF23114">
    <property type="entry name" value="NAD-bd_HRPKS_sdrA"/>
    <property type="match status" value="1"/>
</dbReference>
<dbReference type="SMART" id="SM00827">
    <property type="entry name" value="PKS_AT"/>
    <property type="match status" value="1"/>
</dbReference>
<dbReference type="GO" id="GO:0031177">
    <property type="term" value="F:phosphopantetheine binding"/>
    <property type="evidence" value="ECO:0007669"/>
    <property type="project" value="InterPro"/>
</dbReference>
<dbReference type="CDD" id="cd05195">
    <property type="entry name" value="enoyl_red"/>
    <property type="match status" value="1"/>
</dbReference>
<dbReference type="PANTHER" id="PTHR43775">
    <property type="entry name" value="FATTY ACID SYNTHASE"/>
    <property type="match status" value="1"/>
</dbReference>
<dbReference type="InterPro" id="IPR049900">
    <property type="entry name" value="PKS_mFAS_DH"/>
</dbReference>
<dbReference type="InterPro" id="IPR016039">
    <property type="entry name" value="Thiolase-like"/>
</dbReference>
<dbReference type="InterPro" id="IPR009081">
    <property type="entry name" value="PP-bd_ACP"/>
</dbReference>
<dbReference type="Pfam" id="PF02801">
    <property type="entry name" value="Ketoacyl-synt_C"/>
    <property type="match status" value="1"/>
</dbReference>
<dbReference type="Gene3D" id="3.10.129.110">
    <property type="entry name" value="Polyketide synthase dehydratase"/>
    <property type="match status" value="1"/>
</dbReference>
<feature type="region of interest" description="Disordered" evidence="7">
    <location>
        <begin position="1"/>
        <end position="130"/>
    </location>
</feature>
<dbReference type="PROSITE" id="PS50075">
    <property type="entry name" value="CARRIER"/>
    <property type="match status" value="1"/>
</dbReference>
<accession>A0A6A6TAN5</accession>
<keyword evidence="2" id="KW-0597">Phosphoprotein</keyword>
<dbReference type="SUPFAM" id="SSF51735">
    <property type="entry name" value="NAD(P)-binding Rossmann-fold domains"/>
    <property type="match status" value="2"/>
</dbReference>
<dbReference type="SUPFAM" id="SSF47336">
    <property type="entry name" value="ACP-like"/>
    <property type="match status" value="1"/>
</dbReference>
<keyword evidence="4" id="KW-0511">Multifunctional enzyme</keyword>
<feature type="region of interest" description="N-terminal hotdog fold" evidence="6">
    <location>
        <begin position="1029"/>
        <end position="1158"/>
    </location>
</feature>
<feature type="active site" description="Proton donor; for dehydratase activity" evidence="6">
    <location>
        <position position="1232"/>
    </location>
</feature>
<dbReference type="InterPro" id="IPR016035">
    <property type="entry name" value="Acyl_Trfase/lysoPLipase"/>
</dbReference>
<dbReference type="InterPro" id="IPR014043">
    <property type="entry name" value="Acyl_transferase_dom"/>
</dbReference>
<dbReference type="SUPFAM" id="SSF53901">
    <property type="entry name" value="Thiolase-like"/>
    <property type="match status" value="1"/>
</dbReference>
<dbReference type="PANTHER" id="PTHR43775:SF28">
    <property type="entry name" value="SYNTHASE, PUTATIVE-RELATED"/>
    <property type="match status" value="1"/>
</dbReference>
<evidence type="ECO:0000256" key="3">
    <source>
        <dbReference type="ARBA" id="ARBA00022679"/>
    </source>
</evidence>
<dbReference type="InterPro" id="IPR032821">
    <property type="entry name" value="PKS_assoc"/>
</dbReference>
<dbReference type="Pfam" id="PF13489">
    <property type="entry name" value="Methyltransf_23"/>
    <property type="match status" value="1"/>
</dbReference>
<dbReference type="GO" id="GO:0006633">
    <property type="term" value="P:fatty acid biosynthetic process"/>
    <property type="evidence" value="ECO:0007669"/>
    <property type="project" value="TreeGrafter"/>
</dbReference>
<dbReference type="InterPro" id="IPR029063">
    <property type="entry name" value="SAM-dependent_MTases_sf"/>
</dbReference>
<feature type="domain" description="Ketosynthase family 3 (KS3)" evidence="9">
    <location>
        <begin position="134"/>
        <end position="554"/>
    </location>
</feature>
<dbReference type="SMART" id="SM00823">
    <property type="entry name" value="PKS_PP"/>
    <property type="match status" value="1"/>
</dbReference>
<proteinExistence type="predicted"/>
<dbReference type="InterPro" id="IPR057326">
    <property type="entry name" value="KR_dom"/>
</dbReference>
<dbReference type="InterPro" id="IPR049551">
    <property type="entry name" value="PKS_DH_C"/>
</dbReference>
<dbReference type="GO" id="GO:0004312">
    <property type="term" value="F:fatty acid synthase activity"/>
    <property type="evidence" value="ECO:0007669"/>
    <property type="project" value="TreeGrafter"/>
</dbReference>
<evidence type="ECO:0000256" key="7">
    <source>
        <dbReference type="SAM" id="MobiDB-lite"/>
    </source>
</evidence>
<dbReference type="InterPro" id="IPR011032">
    <property type="entry name" value="GroES-like_sf"/>
</dbReference>
<feature type="compositionally biased region" description="Polar residues" evidence="7">
    <location>
        <begin position="20"/>
        <end position="71"/>
    </location>
</feature>
<dbReference type="Gene3D" id="3.90.180.10">
    <property type="entry name" value="Medium-chain alcohol dehydrogenases, catalytic domain"/>
    <property type="match status" value="1"/>
</dbReference>
<dbReference type="InterPro" id="IPR020843">
    <property type="entry name" value="ER"/>
</dbReference>
<dbReference type="CDD" id="cd00833">
    <property type="entry name" value="PKS"/>
    <property type="match status" value="1"/>
</dbReference>
<gene>
    <name evidence="11" type="ORF">K491DRAFT_778057</name>
</gene>
<dbReference type="Pfam" id="PF08240">
    <property type="entry name" value="ADH_N"/>
    <property type="match status" value="1"/>
</dbReference>
<evidence type="ECO:0000313" key="11">
    <source>
        <dbReference type="EMBL" id="KAF2656377.1"/>
    </source>
</evidence>
<protein>
    <submittedName>
        <fullName evidence="11">Uncharacterized protein</fullName>
    </submittedName>
</protein>
<dbReference type="InterPro" id="IPR014030">
    <property type="entry name" value="Ketoacyl_synth_N"/>
</dbReference>
<dbReference type="Gene3D" id="3.40.50.150">
    <property type="entry name" value="Vaccinia Virus protein VP39"/>
    <property type="match status" value="1"/>
</dbReference>
<dbReference type="SUPFAM" id="SSF55048">
    <property type="entry name" value="Probable ACP-binding domain of malonyl-CoA ACP transacylase"/>
    <property type="match status" value="1"/>
</dbReference>
<dbReference type="Proteomes" id="UP000799324">
    <property type="component" value="Unassembled WGS sequence"/>
</dbReference>
<dbReference type="SMART" id="SM00826">
    <property type="entry name" value="PKS_DH"/>
    <property type="match status" value="1"/>
</dbReference>
<dbReference type="OrthoDB" id="329835at2759"/>
<dbReference type="Gene3D" id="3.40.50.720">
    <property type="entry name" value="NAD(P)-binding Rossmann-like Domain"/>
    <property type="match status" value="1"/>
</dbReference>
<keyword evidence="3" id="KW-0808">Transferase</keyword>
<dbReference type="InterPro" id="IPR014031">
    <property type="entry name" value="Ketoacyl_synth_C"/>
</dbReference>
<evidence type="ECO:0000256" key="6">
    <source>
        <dbReference type="PROSITE-ProRule" id="PRU01363"/>
    </source>
</evidence>
<keyword evidence="12" id="KW-1185">Reference proteome</keyword>
<name>A0A6A6TAN5_9PLEO</name>
<dbReference type="InterPro" id="IPR042104">
    <property type="entry name" value="PKS_dehydratase_sf"/>
</dbReference>
<dbReference type="InterPro" id="IPR016036">
    <property type="entry name" value="Malonyl_transacylase_ACP-bd"/>
</dbReference>
<evidence type="ECO:0000259" key="10">
    <source>
        <dbReference type="PROSITE" id="PS52019"/>
    </source>
</evidence>
<feature type="compositionally biased region" description="Polar residues" evidence="7">
    <location>
        <begin position="111"/>
        <end position="125"/>
    </location>
</feature>
<dbReference type="InterPro" id="IPR050091">
    <property type="entry name" value="PKS_NRPS_Biosynth_Enz"/>
</dbReference>
<sequence>MSSNLNERDFTNHDNEDYAIQSNGPSLLGDVQSTPTTSTNRFQSLYTNGHDVSNVTNDQSISHSANKTNSDNDLDKLNGSNGHIKIDTVNETNGHAIGNSPNETNREGITSKKNGTNSHVNTSTETPDEAHGRFQPVAICGMACRLPGGLHSPSELWSFIQDGQDARGPVPSTRYNASAYHSPDKKPGSIITQQGYFLDSTNDLAALDTSFFSMPRSEVETLDPQQRFLLEVAREALDDSGETGWKGSNIGVYVGSYSQDWYDVTTRDTESYGIYRILGSNDFMISNRISHELDLYGPSVTVRSACSASLIGVNEACLAMARGECTSAIVGGSSIIMTPTTTSASTEQGVLSPNGSCNTFSADANGYARAEGIVAIYLKPLAKAIQDGNPIRAVVTGAAVNHNGHTSVPSAPSSAAQEALIRQAYWSAGITDIAKTGFFECHGTGTKRGDVVETAAIAACFGKAGVHIGSVKANIGHTEGASGLVGVLKAVLALEHRTIPPNIKSLPQNPNIPFKDANLIVPTESTPWPLDRAERVSVSTFGLGGSNAHAIIESAGSFNATRKSKDERATLNTPHLLVYSANTTASLKAMGERYESFLDKSPELLPDVAYTLANRREHLPRRAYAVSTSYNITKAVIAGSTEIPAGQGTSLFMVFTGQGAQWARMGYELLRFKTNSVFSNTIASLDKALQGLGPLAPSWTIDEELRKSARKSRVDEAEFSQPLCTAIQVALVDMYASMGIRPAAVLGHSSGEIAAAYAAGGLSAREAIVVAYLRGRVTTRQSRKGGMGALGMSWKTAEKHLIPGVVLACDNAPNSVTISGDAGPVDQVVKEIKQSGSGVLATMLKVEKAYHSPHMEEIGPEYRANMIEASVLGGVHNIPFFSSVSGQIYHPAEKSRFGPEYWQMNLERPVSFTSAVSTAIKQHIGPSKQVFLEVGPHSALAGPLRQILAHNSSSASYVSTLTRRADSAVSWLSALGQLFALHVPIDLHALMPAGNTLPDLPPYPWDHQRSHWRESRISRDWRMRKHRHHDLLGVKISETTDLEPVWRNLLHIENAPWVRDHKINADIVFPFAGYIAMAAEAIRQITDMDEAVEFRNVHVRTALVIEESSPKELVTSFRRLRLTDTLDSEWWEFSVASHNGHTWTKHCSGEVKARHEQNAPTSIAAQEELPRKASSKRWYETMRRIGLDYGHHFESLEDITTTTIGARVARAKVRNNWHGDEQFYYLHPVILDSYLQLLSLAARYGLTHDYHQCLPASVGSLIIRRCAADHLVVTAVAESAGLNITGTGSISADDVPVVELSNARMTFFSNGEVHEQMPLTARSEWVPHIEAAASGQLIKPTRGSSDYTQALDELVSLSIAASRKSTAGLEVIPEHRNYKSWLDEVRLGSAESDDAKLNSHFESLAASLAASPAAAIGKAIIAAKENIPAIISGRKRAFEILNTEDTLGKMLRFLQEFDGSAFFNRLGHNKLNLRILELGAGLGSATAGIVKDLTRADGQVLFSQYVVSDPTPGIVEALKARFQGSPNMSFEIFDIAIDAEFQGFGEREFDLVITAGVLHSTPRLSESLTRIHQLLAPSGRLLLQSLRSGLLWSKYVLGLLPNWEIGADDGRVHEPYVDVKTWKERLQEAGFEIPDEPAFDSEESSHISHVIVARPQRERRQAKKVTILSESSSGSYMSRPLVKDLIAHGYAVSHCNLTDIPVPGQDVIALLDEKTSFMDHLNESKLAQLRQFVDNLVDSGLLWITQPSQSSCADPSFAQIHGLARCIRSELGIAFATCEVDDMESSVGCQSVVSVFETFSDRANDGEIEPDFEYVIADGVTHVHRFFPVASKAGTMVDKTRDHDARLTINHPGHLDTLQWAVKNVDAPQGDEVQVEIFAAGLNFRDVLVAMGIIELSPPTFGYEGTGIVRHVGPRASKLKVGDRVALIGIDVFASTVTTSEKLCERLPKGLSYSNGASMPLVFATAIYSLINIGGLEKGQSILIHSGCGGVGLAAIQLARMIGAEIYTTVSSQKKVDFLVQEFDLSRDHIFDSRSVSFEEDLLKATNSKGVDLALNSLSGSLLHATWRCIAKWGTMIEIGKRDLLGAAKLDMEVFLANRSYRCVDIDAMCRERPEMIGPLLRAMMDFHREGHIKAISIDKTFPGSKMREAILHMQQGSHIGKVVLEFREPTSGELLFGQIKSAMTSTTAMLDSSASYLLVGGLGGLGRSVAVYMVQHGARNLTFLSRSAGTTDRDRVFVKELNSMGCEVQLVRGSVTEATDVARAVSVSPRPLKGILQMTMELHDEAWRQMTIDQWNGAVAPKVKGTWNLHHETESLTLDFFILFSSLSGIVGQPGQANYASANTFLDAFVKYRTSKGLPCTSLDVGAVEGAGYLVDDDELLKKMKGTGWRALEESELLEVLGSVLSTPTQLGRTTPACNDAGLESNIINPNSTLVGIAPVIPLSSPDSSATLRKDVRMSFFHNIRSQSKVGSSSDVLRKFLSEAKSRPEVLRAPEAVVMLAKEIGKKLLGLVLRLVDDEIDVSLSLAQLGLDSMVAVEMRAWWKQMFRLDMSTLEMLSMGTLEALGQKAVEGLLALYS</sequence>
<evidence type="ECO:0000256" key="4">
    <source>
        <dbReference type="ARBA" id="ARBA00023268"/>
    </source>
</evidence>
<dbReference type="InterPro" id="IPR020841">
    <property type="entry name" value="PKS_Beta-ketoAc_synthase_dom"/>
</dbReference>
<dbReference type="SUPFAM" id="SSF52151">
    <property type="entry name" value="FabD/lysophospholipase-like"/>
    <property type="match status" value="1"/>
</dbReference>
<dbReference type="InterPro" id="IPR020806">
    <property type="entry name" value="PKS_PP-bd"/>
</dbReference>
<dbReference type="InterPro" id="IPR020807">
    <property type="entry name" value="PKS_DH"/>
</dbReference>
<feature type="domain" description="Carrier" evidence="8">
    <location>
        <begin position="2500"/>
        <end position="2574"/>
    </location>
</feature>
<dbReference type="SMART" id="SM00825">
    <property type="entry name" value="PKS_KS"/>
    <property type="match status" value="1"/>
</dbReference>
<dbReference type="Pfam" id="PF21089">
    <property type="entry name" value="PKS_DH_N"/>
    <property type="match status" value="1"/>
</dbReference>
<dbReference type="Pfam" id="PF13602">
    <property type="entry name" value="ADH_zinc_N_2"/>
    <property type="match status" value="1"/>
</dbReference>
<dbReference type="Pfam" id="PF00550">
    <property type="entry name" value="PP-binding"/>
    <property type="match status" value="1"/>
</dbReference>
<dbReference type="InterPro" id="IPR036736">
    <property type="entry name" value="ACP-like_sf"/>
</dbReference>
<dbReference type="CDD" id="cd02440">
    <property type="entry name" value="AdoMet_MTases"/>
    <property type="match status" value="1"/>
</dbReference>
<feature type="compositionally biased region" description="Polar residues" evidence="7">
    <location>
        <begin position="89"/>
        <end position="103"/>
    </location>
</feature>
<dbReference type="SMART" id="SM00822">
    <property type="entry name" value="PKS_KR"/>
    <property type="match status" value="1"/>
</dbReference>
<dbReference type="Pfam" id="PF00698">
    <property type="entry name" value="Acyl_transf_1"/>
    <property type="match status" value="1"/>
</dbReference>
<feature type="compositionally biased region" description="Basic and acidic residues" evidence="7">
    <location>
        <begin position="1"/>
        <end position="16"/>
    </location>
</feature>
<evidence type="ECO:0000313" key="12">
    <source>
        <dbReference type="Proteomes" id="UP000799324"/>
    </source>
</evidence>
<dbReference type="PROSITE" id="PS52004">
    <property type="entry name" value="KS3_2"/>
    <property type="match status" value="1"/>
</dbReference>
<dbReference type="Gene3D" id="3.40.366.10">
    <property type="entry name" value="Malonyl-Coenzyme A Acyl Carrier Protein, domain 2"/>
    <property type="match status" value="1"/>
</dbReference>
<dbReference type="FunFam" id="3.40.50.720:FF:000209">
    <property type="entry name" value="Polyketide synthase Pks12"/>
    <property type="match status" value="1"/>
</dbReference>
<dbReference type="Pfam" id="PF14765">
    <property type="entry name" value="PS-DH"/>
    <property type="match status" value="1"/>
</dbReference>
<keyword evidence="5" id="KW-0012">Acyltransferase</keyword>
<dbReference type="InterPro" id="IPR013968">
    <property type="entry name" value="PKS_KR"/>
</dbReference>
<dbReference type="SUPFAM" id="SSF53335">
    <property type="entry name" value="S-adenosyl-L-methionine-dependent methyltransferases"/>
    <property type="match status" value="1"/>
</dbReference>
<dbReference type="InterPro" id="IPR013154">
    <property type="entry name" value="ADH-like_N"/>
</dbReference>
<dbReference type="SMART" id="SM00829">
    <property type="entry name" value="PKS_ER"/>
    <property type="match status" value="1"/>
</dbReference>
<dbReference type="InterPro" id="IPR049552">
    <property type="entry name" value="PKS_DH_N"/>
</dbReference>
<reference evidence="11" key="1">
    <citation type="journal article" date="2020" name="Stud. Mycol.">
        <title>101 Dothideomycetes genomes: a test case for predicting lifestyles and emergence of pathogens.</title>
        <authorList>
            <person name="Haridas S."/>
            <person name="Albert R."/>
            <person name="Binder M."/>
            <person name="Bloem J."/>
            <person name="Labutti K."/>
            <person name="Salamov A."/>
            <person name="Andreopoulos B."/>
            <person name="Baker S."/>
            <person name="Barry K."/>
            <person name="Bills G."/>
            <person name="Bluhm B."/>
            <person name="Cannon C."/>
            <person name="Castanera R."/>
            <person name="Culley D."/>
            <person name="Daum C."/>
            <person name="Ezra D."/>
            <person name="Gonzalez J."/>
            <person name="Henrissat B."/>
            <person name="Kuo A."/>
            <person name="Liang C."/>
            <person name="Lipzen A."/>
            <person name="Lutzoni F."/>
            <person name="Magnuson J."/>
            <person name="Mondo S."/>
            <person name="Nolan M."/>
            <person name="Ohm R."/>
            <person name="Pangilinan J."/>
            <person name="Park H.-J."/>
            <person name="Ramirez L."/>
            <person name="Alfaro M."/>
            <person name="Sun H."/>
            <person name="Tritt A."/>
            <person name="Yoshinaga Y."/>
            <person name="Zwiers L.-H."/>
            <person name="Turgeon B."/>
            <person name="Goodwin S."/>
            <person name="Spatafora J."/>
            <person name="Crous P."/>
            <person name="Grigoriev I."/>
        </authorList>
    </citation>
    <scope>NUCLEOTIDE SEQUENCE</scope>
    <source>
        <strain evidence="11">CBS 122681</strain>
    </source>
</reference>
<dbReference type="Gene3D" id="3.40.47.10">
    <property type="match status" value="1"/>
</dbReference>